<name>A0A3A8Q1N5_9BACT</name>
<sequence length="332" mass="35784">MNMKPLLPVITPNNAARLTRVRQLGSPRTEVGRGQHLGFAPTGNHLFAKDKSGSGMRWWKSLGDAEETAGDGEFTLAAFKPGFIRDSSIVGIGAPVAAAAVPWRYRLMDLSVENGELRREAALPSTVSGFGTSWNDLALVLMEEDEAQLWNLDTWRLVRGLGGIDAPARVTGCAFSPEGRYVAAVGTLDDGTQSGIWLWDLEKGTGPDYLPLTARFIWSVAFHPSEPLLVAGGDTIVVDVVDVKEVRITRTLKNFYCLPSSLNFNPAGDLLVVGGAGQSFAVHRFDTGARMFSHEDDNEFQSSDALFSPDGRFIAWGQGDGTVGLWGVASVS</sequence>
<feature type="repeat" description="WD" evidence="1">
    <location>
        <begin position="307"/>
        <end position="332"/>
    </location>
</feature>
<gene>
    <name evidence="2" type="ORF">D7W81_24815</name>
</gene>
<dbReference type="PROSITE" id="PS50082">
    <property type="entry name" value="WD_REPEATS_2"/>
    <property type="match status" value="1"/>
</dbReference>
<evidence type="ECO:0000313" key="2">
    <source>
        <dbReference type="EMBL" id="RKH60880.1"/>
    </source>
</evidence>
<organism evidence="2 3">
    <name type="scientific">Corallococcus aberystwythensis</name>
    <dbReference type="NCBI Taxonomy" id="2316722"/>
    <lineage>
        <taxon>Bacteria</taxon>
        <taxon>Pseudomonadati</taxon>
        <taxon>Myxococcota</taxon>
        <taxon>Myxococcia</taxon>
        <taxon>Myxococcales</taxon>
        <taxon>Cystobacterineae</taxon>
        <taxon>Myxococcaceae</taxon>
        <taxon>Corallococcus</taxon>
    </lineage>
</organism>
<accession>A0A3A8Q1N5</accession>
<dbReference type="Gene3D" id="2.130.10.10">
    <property type="entry name" value="YVTN repeat-like/Quinoprotein amine dehydrogenase"/>
    <property type="match status" value="1"/>
</dbReference>
<comment type="caution">
    <text evidence="2">The sequence shown here is derived from an EMBL/GenBank/DDBJ whole genome shotgun (WGS) entry which is preliminary data.</text>
</comment>
<keyword evidence="1" id="KW-0853">WD repeat</keyword>
<dbReference type="Pfam" id="PF00400">
    <property type="entry name" value="WD40"/>
    <property type="match status" value="2"/>
</dbReference>
<reference evidence="3" key="1">
    <citation type="submission" date="2018-09" db="EMBL/GenBank/DDBJ databases">
        <authorList>
            <person name="Livingstone P.G."/>
            <person name="Whitworth D.E."/>
        </authorList>
    </citation>
    <scope>NUCLEOTIDE SEQUENCE [LARGE SCALE GENOMIC DNA]</scope>
    <source>
        <strain evidence="3">AB050A</strain>
    </source>
</reference>
<dbReference type="PANTHER" id="PTHR19879">
    <property type="entry name" value="TRANSCRIPTION INITIATION FACTOR TFIID"/>
    <property type="match status" value="1"/>
</dbReference>
<proteinExistence type="predicted"/>
<evidence type="ECO:0000313" key="3">
    <source>
        <dbReference type="Proteomes" id="UP000267003"/>
    </source>
</evidence>
<dbReference type="Proteomes" id="UP000267003">
    <property type="component" value="Unassembled WGS sequence"/>
</dbReference>
<dbReference type="SUPFAM" id="SSF50998">
    <property type="entry name" value="Quinoprotein alcohol dehydrogenase-like"/>
    <property type="match status" value="1"/>
</dbReference>
<dbReference type="SMART" id="SM00320">
    <property type="entry name" value="WD40"/>
    <property type="match status" value="4"/>
</dbReference>
<dbReference type="InterPro" id="IPR011047">
    <property type="entry name" value="Quinoprotein_ADH-like_sf"/>
</dbReference>
<protein>
    <submittedName>
        <fullName evidence="2">WD40 repeat domain-containing protein</fullName>
    </submittedName>
</protein>
<keyword evidence="3" id="KW-1185">Reference proteome</keyword>
<evidence type="ECO:0000256" key="1">
    <source>
        <dbReference type="PROSITE-ProRule" id="PRU00221"/>
    </source>
</evidence>
<dbReference type="InterPro" id="IPR015943">
    <property type="entry name" value="WD40/YVTN_repeat-like_dom_sf"/>
</dbReference>
<dbReference type="PANTHER" id="PTHR19879:SF9">
    <property type="entry name" value="TRANSCRIPTION INITIATION FACTOR TFIID SUBUNIT 5"/>
    <property type="match status" value="1"/>
</dbReference>
<dbReference type="InterPro" id="IPR001680">
    <property type="entry name" value="WD40_rpt"/>
</dbReference>
<dbReference type="AlphaFoldDB" id="A0A3A8Q1N5"/>
<dbReference type="EMBL" id="RAWK01000160">
    <property type="protein sequence ID" value="RKH60880.1"/>
    <property type="molecule type" value="Genomic_DNA"/>
</dbReference>